<keyword evidence="2 3" id="KW-0378">Hydrolase</keyword>
<dbReference type="Proteomes" id="UP000559987">
    <property type="component" value="Unassembled WGS sequence"/>
</dbReference>
<evidence type="ECO:0000256" key="2">
    <source>
        <dbReference type="ARBA" id="ARBA00022801"/>
    </source>
</evidence>
<dbReference type="Gene3D" id="3.10.129.10">
    <property type="entry name" value="Hotdog Thioesterase"/>
    <property type="match status" value="1"/>
</dbReference>
<protein>
    <submittedName>
        <fullName evidence="3">Acyl-CoA thioester hydrolase</fullName>
        <ecNumber evidence="3">3.1.2.-</ecNumber>
    </submittedName>
</protein>
<dbReference type="GO" id="GO:0047617">
    <property type="term" value="F:fatty acyl-CoA hydrolase activity"/>
    <property type="evidence" value="ECO:0007669"/>
    <property type="project" value="TreeGrafter"/>
</dbReference>
<evidence type="ECO:0000313" key="3">
    <source>
        <dbReference type="EMBL" id="MBB3168670.1"/>
    </source>
</evidence>
<dbReference type="CDD" id="cd00586">
    <property type="entry name" value="4HBT"/>
    <property type="match status" value="1"/>
</dbReference>
<dbReference type="InterPro" id="IPR029069">
    <property type="entry name" value="HotDog_dom_sf"/>
</dbReference>
<dbReference type="EMBL" id="JACHXZ010000002">
    <property type="protein sequence ID" value="MBB3168670.1"/>
    <property type="molecule type" value="Genomic_DNA"/>
</dbReference>
<evidence type="ECO:0000313" key="4">
    <source>
        <dbReference type="Proteomes" id="UP000559987"/>
    </source>
</evidence>
<name>A0A839UQ88_9GAMM</name>
<dbReference type="RefSeq" id="WP_183910132.1">
    <property type="nucleotide sequence ID" value="NZ_JACHXZ010000002.1"/>
</dbReference>
<keyword evidence="4" id="KW-1185">Reference proteome</keyword>
<accession>A0A839UQ88</accession>
<dbReference type="PANTHER" id="PTHR31793">
    <property type="entry name" value="4-HYDROXYBENZOYL-COA THIOESTERASE FAMILY MEMBER"/>
    <property type="match status" value="1"/>
</dbReference>
<reference evidence="3 4" key="1">
    <citation type="submission" date="2020-08" db="EMBL/GenBank/DDBJ databases">
        <title>Genomic Encyclopedia of Type Strains, Phase III (KMG-III): the genomes of soil and plant-associated and newly described type strains.</title>
        <authorList>
            <person name="Whitman W."/>
        </authorList>
    </citation>
    <scope>NUCLEOTIDE SEQUENCE [LARGE SCALE GENOMIC DNA]</scope>
    <source>
        <strain evidence="3 4">CECT 8571</strain>
    </source>
</reference>
<comment type="similarity">
    <text evidence="1">Belongs to the 4-hydroxybenzoyl-CoA thioesterase family.</text>
</comment>
<dbReference type="SUPFAM" id="SSF54637">
    <property type="entry name" value="Thioesterase/thiol ester dehydrase-isomerase"/>
    <property type="match status" value="1"/>
</dbReference>
<dbReference type="PANTHER" id="PTHR31793:SF27">
    <property type="entry name" value="NOVEL THIOESTERASE SUPERFAMILY DOMAIN AND SAPOSIN A-TYPE DOMAIN CONTAINING PROTEIN (0610012H03RIK)"/>
    <property type="match status" value="1"/>
</dbReference>
<dbReference type="AlphaFoldDB" id="A0A839UQ88"/>
<proteinExistence type="inferred from homology"/>
<dbReference type="EC" id="3.1.2.-" evidence="3"/>
<dbReference type="InterPro" id="IPR050563">
    <property type="entry name" value="4-hydroxybenzoyl-CoA_TE"/>
</dbReference>
<sequence length="135" mass="15393">MSKLFEKVIAPRFSETDALGHVSNTTLPVWFEDARQPVFELFTPTLDVNNWPLILARFEVDFTAQLFYGKDVLIKTGLSRLGNSSLEVYQEAWQADILAAKGRTTLVHFDYTTQKAKPIDDLLRQQLTNYLVSPV</sequence>
<dbReference type="Pfam" id="PF13279">
    <property type="entry name" value="4HBT_2"/>
    <property type="match status" value="1"/>
</dbReference>
<organism evidence="3 4">
    <name type="scientific">Simiduia aestuariiviva</name>
    <dbReference type="NCBI Taxonomy" id="1510459"/>
    <lineage>
        <taxon>Bacteria</taxon>
        <taxon>Pseudomonadati</taxon>
        <taxon>Pseudomonadota</taxon>
        <taxon>Gammaproteobacteria</taxon>
        <taxon>Cellvibrionales</taxon>
        <taxon>Cellvibrionaceae</taxon>
        <taxon>Simiduia</taxon>
    </lineage>
</organism>
<gene>
    <name evidence="3" type="ORF">FHS30_001854</name>
</gene>
<comment type="caution">
    <text evidence="3">The sequence shown here is derived from an EMBL/GenBank/DDBJ whole genome shotgun (WGS) entry which is preliminary data.</text>
</comment>
<evidence type="ECO:0000256" key="1">
    <source>
        <dbReference type="ARBA" id="ARBA00005953"/>
    </source>
</evidence>